<gene>
    <name evidence="6" type="ORF">SPI_02944</name>
</gene>
<evidence type="ECO:0000256" key="1">
    <source>
        <dbReference type="ARBA" id="ARBA00004123"/>
    </source>
</evidence>
<comment type="caution">
    <text evidence="6">The sequence shown here is derived from an EMBL/GenBank/DDBJ whole genome shotgun (WGS) entry which is preliminary data.</text>
</comment>
<feature type="compositionally biased region" description="Polar residues" evidence="4">
    <location>
        <begin position="509"/>
        <end position="518"/>
    </location>
</feature>
<comment type="similarity">
    <text evidence="2">Belongs to the SAS10 family.</text>
</comment>
<evidence type="ECO:0000256" key="3">
    <source>
        <dbReference type="ARBA" id="ARBA00023242"/>
    </source>
</evidence>
<dbReference type="PANTHER" id="PTHR13237:SF8">
    <property type="entry name" value="SOMETHING ABOUT SILENCING PROTEIN 10"/>
    <property type="match status" value="1"/>
</dbReference>
<dbReference type="OrthoDB" id="1924577at2759"/>
<evidence type="ECO:0000313" key="7">
    <source>
        <dbReference type="Proteomes" id="UP000076874"/>
    </source>
</evidence>
<feature type="compositionally biased region" description="Basic and acidic residues" evidence="4">
    <location>
        <begin position="481"/>
        <end position="490"/>
    </location>
</feature>
<dbReference type="PANTHER" id="PTHR13237">
    <property type="entry name" value="SOMETHING ABOUT SILENCING PROTEIN 10-RELATED"/>
    <property type="match status" value="1"/>
</dbReference>
<feature type="region of interest" description="Disordered" evidence="4">
    <location>
        <begin position="51"/>
        <end position="153"/>
    </location>
</feature>
<name>A0A167WXM4_9HYPO</name>
<evidence type="ECO:0000313" key="6">
    <source>
        <dbReference type="EMBL" id="OAA64297.1"/>
    </source>
</evidence>
<evidence type="ECO:0000256" key="4">
    <source>
        <dbReference type="SAM" id="MobiDB-lite"/>
    </source>
</evidence>
<sequence>MAKKRKAAARQLTEPAGPKAYDTKDARLGPITTYEDLADEQEEYFLERDRIMFDDEPGTKRQRMLQQEDEFLELSDEEVLGGVDSSDSDDASEADRKKRKKKAKKAGLKTTLKKGKNGPIDGELDDVDDAANKDGDGNGEDDDGDDQGWWGASRKEYYDGEAIETEANALEEEAEARRLQKKQLSRMKASDFFDEEEWAWAAGAAGGGDDVDGESKAAAATAEDAGGVVTMTLRTADEISTMTPEEQHSLLRTLYPEFDYMCDEFATLEPLLIQYKKDAEGKASHTLEVVQYRVLSCYLATMALYFSLLMAPTRDNPGGSTFLTDPAELHEHEVMEYLLDSRQTWQRVQRVQARRKASVSASGGVGGDIKEKNRTVMPEMANLAEAIAAKKTAKSTKPPAEKKEKEEKVASTKLKMAKKDMRPGAVSRAMEDSLADLSTLLSKTKKQKKSPAARASATAPAKGAKSDEEDGLSDFGEEEVLDARTADEKLKRKKSLGFYTSQIMQKANLRSGTGSQAAANAGGGGGGGGGGGDVDIPYRERLRDRQARLNAAAVRRGQSAVQPGEELGAGDDDDDDDDDDDGNQDGGADDKDANLAYYNRFAQAHKDKLDAKAARKAEVEAGKLQRVAPDAAADQDGRRQLTWAIAKNKGLNHRSIKEKKNNPRVKKRLKFEKKTKQLASMRAVYKGGDRTNYQGELTGIKTGLVRSIKLS</sequence>
<evidence type="ECO:0000256" key="2">
    <source>
        <dbReference type="ARBA" id="ARBA00010979"/>
    </source>
</evidence>
<feature type="compositionally biased region" description="Basic and acidic residues" evidence="4">
    <location>
        <begin position="399"/>
        <end position="410"/>
    </location>
</feature>
<reference evidence="6 7" key="1">
    <citation type="journal article" date="2016" name="Genome Biol. Evol.">
        <title>Divergent and convergent evolution of fungal pathogenicity.</title>
        <authorList>
            <person name="Shang Y."/>
            <person name="Xiao G."/>
            <person name="Zheng P."/>
            <person name="Cen K."/>
            <person name="Zhan S."/>
            <person name="Wang C."/>
        </authorList>
    </citation>
    <scope>NUCLEOTIDE SEQUENCE [LARGE SCALE GENOMIC DNA]</scope>
    <source>
        <strain evidence="6 7">RCEF 264</strain>
    </source>
</reference>
<dbReference type="Pfam" id="PF09368">
    <property type="entry name" value="Sas10"/>
    <property type="match status" value="1"/>
</dbReference>
<feature type="compositionally biased region" description="Gly residues" evidence="4">
    <location>
        <begin position="521"/>
        <end position="533"/>
    </location>
</feature>
<keyword evidence="3" id="KW-0539">Nucleus</keyword>
<comment type="subcellular location">
    <subcellularLocation>
        <location evidence="1">Nucleus</location>
    </subcellularLocation>
</comment>
<feature type="compositionally biased region" description="Low complexity" evidence="4">
    <location>
        <begin position="452"/>
        <end position="463"/>
    </location>
</feature>
<feature type="compositionally biased region" description="Low complexity" evidence="4">
    <location>
        <begin position="388"/>
        <end position="398"/>
    </location>
</feature>
<accession>A0A167WXM4</accession>
<feature type="compositionally biased region" description="Basic and acidic residues" evidence="4">
    <location>
        <begin position="536"/>
        <end position="547"/>
    </location>
</feature>
<protein>
    <submittedName>
        <fullName evidence="6">Sas10 utp3 family protein</fullName>
    </submittedName>
</protein>
<organism evidence="6 7">
    <name type="scientific">Niveomyces insectorum RCEF 264</name>
    <dbReference type="NCBI Taxonomy" id="1081102"/>
    <lineage>
        <taxon>Eukaryota</taxon>
        <taxon>Fungi</taxon>
        <taxon>Dikarya</taxon>
        <taxon>Ascomycota</taxon>
        <taxon>Pezizomycotina</taxon>
        <taxon>Sordariomycetes</taxon>
        <taxon>Hypocreomycetidae</taxon>
        <taxon>Hypocreales</taxon>
        <taxon>Cordycipitaceae</taxon>
        <taxon>Niveomyces</taxon>
    </lineage>
</organism>
<dbReference type="GO" id="GO:0032040">
    <property type="term" value="C:small-subunit processome"/>
    <property type="evidence" value="ECO:0007669"/>
    <property type="project" value="TreeGrafter"/>
</dbReference>
<dbReference type="InterPro" id="IPR018972">
    <property type="entry name" value="Sas10_C_dom"/>
</dbReference>
<dbReference type="STRING" id="1081102.A0A167WXM4"/>
<feature type="region of interest" description="Disordered" evidence="4">
    <location>
        <begin position="442"/>
        <end position="497"/>
    </location>
</feature>
<keyword evidence="7" id="KW-1185">Reference proteome</keyword>
<feature type="compositionally biased region" description="Basic residues" evidence="4">
    <location>
        <begin position="97"/>
        <end position="116"/>
    </location>
</feature>
<dbReference type="Proteomes" id="UP000076874">
    <property type="component" value="Unassembled WGS sequence"/>
</dbReference>
<feature type="compositionally biased region" description="Acidic residues" evidence="4">
    <location>
        <begin position="137"/>
        <end position="146"/>
    </location>
</feature>
<dbReference type="GO" id="GO:0000462">
    <property type="term" value="P:maturation of SSU-rRNA from tricistronic rRNA transcript (SSU-rRNA, 5.8S rRNA, LSU-rRNA)"/>
    <property type="evidence" value="ECO:0007669"/>
    <property type="project" value="TreeGrafter"/>
</dbReference>
<feature type="compositionally biased region" description="Acidic residues" evidence="4">
    <location>
        <begin position="67"/>
        <end position="79"/>
    </location>
</feature>
<dbReference type="AlphaFoldDB" id="A0A167WXM4"/>
<feature type="compositionally biased region" description="Acidic residues" evidence="4">
    <location>
        <begin position="467"/>
        <end position="480"/>
    </location>
</feature>
<evidence type="ECO:0000259" key="5">
    <source>
        <dbReference type="Pfam" id="PF09368"/>
    </source>
</evidence>
<feature type="region of interest" description="Disordered" evidence="4">
    <location>
        <begin position="388"/>
        <end position="428"/>
    </location>
</feature>
<feature type="region of interest" description="Disordered" evidence="4">
    <location>
        <begin position="509"/>
        <end position="594"/>
    </location>
</feature>
<feature type="region of interest" description="Disordered" evidence="4">
    <location>
        <begin position="1"/>
        <end position="31"/>
    </location>
</feature>
<proteinExistence type="inferred from homology"/>
<dbReference type="EMBL" id="AZHD01000004">
    <property type="protein sequence ID" value="OAA64297.1"/>
    <property type="molecule type" value="Genomic_DNA"/>
</dbReference>
<feature type="domain" description="Sas10 C-terminal" evidence="5">
    <location>
        <begin position="636"/>
        <end position="710"/>
    </location>
</feature>
<feature type="compositionally biased region" description="Acidic residues" evidence="4">
    <location>
        <begin position="568"/>
        <end position="583"/>
    </location>
</feature>